<evidence type="ECO:0000313" key="2">
    <source>
        <dbReference type="EMBL" id="KAG6576916.1"/>
    </source>
</evidence>
<evidence type="ECO:0000256" key="1">
    <source>
        <dbReference type="SAM" id="SignalP"/>
    </source>
</evidence>
<dbReference type="Proteomes" id="UP000685013">
    <property type="component" value="Chromosome 16"/>
</dbReference>
<dbReference type="AlphaFoldDB" id="A0AAV6M7J8"/>
<gene>
    <name evidence="2" type="ORF">SDJN03_24490</name>
</gene>
<feature type="non-terminal residue" evidence="2">
    <location>
        <position position="1"/>
    </location>
</feature>
<name>A0AAV6M7J8_9ROSI</name>
<proteinExistence type="predicted"/>
<evidence type="ECO:0000313" key="3">
    <source>
        <dbReference type="Proteomes" id="UP000685013"/>
    </source>
</evidence>
<keyword evidence="1" id="KW-0732">Signal</keyword>
<protein>
    <submittedName>
        <fullName evidence="2">Uncharacterized protein</fullName>
    </submittedName>
</protein>
<comment type="caution">
    <text evidence="2">The sequence shown here is derived from an EMBL/GenBank/DDBJ whole genome shotgun (WGS) entry which is preliminary data.</text>
</comment>
<sequence>MEMKMKNTGLVVVMMVTMIMMATLADSAVAEGGGFRSKILLKSEGSSECPTYLSCETHEDCPFNCACYTAGHCGDFVG</sequence>
<organism evidence="2 3">
    <name type="scientific">Cucurbita argyrosperma subsp. sororia</name>
    <dbReference type="NCBI Taxonomy" id="37648"/>
    <lineage>
        <taxon>Eukaryota</taxon>
        <taxon>Viridiplantae</taxon>
        <taxon>Streptophyta</taxon>
        <taxon>Embryophyta</taxon>
        <taxon>Tracheophyta</taxon>
        <taxon>Spermatophyta</taxon>
        <taxon>Magnoliopsida</taxon>
        <taxon>eudicotyledons</taxon>
        <taxon>Gunneridae</taxon>
        <taxon>Pentapetalae</taxon>
        <taxon>rosids</taxon>
        <taxon>fabids</taxon>
        <taxon>Cucurbitales</taxon>
        <taxon>Cucurbitaceae</taxon>
        <taxon>Cucurbiteae</taxon>
        <taxon>Cucurbita</taxon>
    </lineage>
</organism>
<reference evidence="2 3" key="1">
    <citation type="journal article" date="2021" name="Hortic Res">
        <title>The domestication of Cucurbita argyrosperma as revealed by the genome of its wild relative.</title>
        <authorList>
            <person name="Barrera-Redondo J."/>
            <person name="Sanchez-de la Vega G."/>
            <person name="Aguirre-Liguori J.A."/>
            <person name="Castellanos-Morales G."/>
            <person name="Gutierrez-Guerrero Y.T."/>
            <person name="Aguirre-Dugua X."/>
            <person name="Aguirre-Planter E."/>
            <person name="Tenaillon M.I."/>
            <person name="Lira-Saade R."/>
            <person name="Eguiarte L.E."/>
        </authorList>
    </citation>
    <scope>NUCLEOTIDE SEQUENCE [LARGE SCALE GENOMIC DNA]</scope>
    <source>
        <strain evidence="2">JBR-2021</strain>
    </source>
</reference>
<feature type="signal peptide" evidence="1">
    <location>
        <begin position="1"/>
        <end position="30"/>
    </location>
</feature>
<accession>A0AAV6M7J8</accession>
<dbReference type="EMBL" id="JAGKQH010000016">
    <property type="protein sequence ID" value="KAG6576916.1"/>
    <property type="molecule type" value="Genomic_DNA"/>
</dbReference>
<feature type="chain" id="PRO_5043585681" evidence="1">
    <location>
        <begin position="31"/>
        <end position="78"/>
    </location>
</feature>
<keyword evidence="3" id="KW-1185">Reference proteome</keyword>